<protein>
    <recommendedName>
        <fullName evidence="9">Methylated-DNA--protein-cysteine methyltransferase</fullName>
        <ecNumber evidence="9">2.1.1.63</ecNumber>
    </recommendedName>
    <alternativeName>
        <fullName evidence="9">6-O-methylguanine-DNA methyltransferase</fullName>
        <shortName evidence="9">MGMT</shortName>
    </alternativeName>
    <alternativeName>
        <fullName evidence="9">O-6-methylguanine-DNA-alkyltransferase</fullName>
    </alternativeName>
</protein>
<evidence type="ECO:0000256" key="7">
    <source>
        <dbReference type="ARBA" id="ARBA00023204"/>
    </source>
</evidence>
<dbReference type="InterPro" id="IPR023546">
    <property type="entry name" value="MGMT"/>
</dbReference>
<evidence type="ECO:0000313" key="13">
    <source>
        <dbReference type="Proteomes" id="UP000441585"/>
    </source>
</evidence>
<feature type="domain" description="Methylated-DNA-[protein]-cysteine S-methyltransferase DNA binding" evidence="10">
    <location>
        <begin position="79"/>
        <end position="159"/>
    </location>
</feature>
<evidence type="ECO:0000259" key="10">
    <source>
        <dbReference type="Pfam" id="PF01035"/>
    </source>
</evidence>
<keyword evidence="7 9" id="KW-0234">DNA repair</keyword>
<organism evidence="12 13">
    <name type="scientific">Metabacillus idriensis</name>
    <dbReference type="NCBI Taxonomy" id="324768"/>
    <lineage>
        <taxon>Bacteria</taxon>
        <taxon>Bacillati</taxon>
        <taxon>Bacillota</taxon>
        <taxon>Bacilli</taxon>
        <taxon>Bacillales</taxon>
        <taxon>Bacillaceae</taxon>
        <taxon>Metabacillus</taxon>
    </lineage>
</organism>
<comment type="function">
    <text evidence="9">Involved in the cellular defense against the biological effects of O6-methylguanine (O6-MeG) and O4-methylthymine (O4-MeT) in DNA. Repairs the methylated nucleobase in DNA by stoichiometrically transferring the methyl group to a cysteine residue in the enzyme. This is a suicide reaction: the enzyme is irreversibly inactivated.</text>
</comment>
<evidence type="ECO:0000256" key="6">
    <source>
        <dbReference type="ARBA" id="ARBA00022763"/>
    </source>
</evidence>
<dbReference type="InterPro" id="IPR036217">
    <property type="entry name" value="MethylDNA_cys_MeTrfase_DNAb"/>
</dbReference>
<dbReference type="Gene3D" id="3.30.160.70">
    <property type="entry name" value="Methylated DNA-protein cysteine methyltransferase domain"/>
    <property type="match status" value="1"/>
</dbReference>
<dbReference type="InterPro" id="IPR036631">
    <property type="entry name" value="MGMT_N_sf"/>
</dbReference>
<dbReference type="NCBIfam" id="TIGR00589">
    <property type="entry name" value="ogt"/>
    <property type="match status" value="1"/>
</dbReference>
<keyword evidence="6 9" id="KW-0227">DNA damage</keyword>
<dbReference type="SUPFAM" id="SSF53155">
    <property type="entry name" value="Methylated DNA-protein cysteine methyltransferase domain"/>
    <property type="match status" value="1"/>
</dbReference>
<name>A0A6I2M5P2_9BACI</name>
<dbReference type="InterPro" id="IPR014048">
    <property type="entry name" value="MethylDNA_cys_MeTrfase_DNA-bd"/>
</dbReference>
<keyword evidence="4 9" id="KW-0489">Methyltransferase</keyword>
<comment type="similarity">
    <text evidence="2 9">Belongs to the MGMT family.</text>
</comment>
<dbReference type="Pfam" id="PF02870">
    <property type="entry name" value="Methyltransf_1N"/>
    <property type="match status" value="1"/>
</dbReference>
<dbReference type="GO" id="GO:0005737">
    <property type="term" value="C:cytoplasm"/>
    <property type="evidence" value="ECO:0007669"/>
    <property type="project" value="UniProtKB-SubCell"/>
</dbReference>
<dbReference type="PANTHER" id="PTHR10815:SF5">
    <property type="entry name" value="METHYLATED-DNA--PROTEIN-CYSTEINE METHYLTRANSFERASE"/>
    <property type="match status" value="1"/>
</dbReference>
<dbReference type="InterPro" id="IPR036388">
    <property type="entry name" value="WH-like_DNA-bd_sf"/>
</dbReference>
<keyword evidence="3 9" id="KW-0963">Cytoplasm</keyword>
<evidence type="ECO:0000256" key="5">
    <source>
        <dbReference type="ARBA" id="ARBA00022679"/>
    </source>
</evidence>
<dbReference type="HAMAP" id="MF_00772">
    <property type="entry name" value="OGT"/>
    <property type="match status" value="1"/>
</dbReference>
<evidence type="ECO:0000256" key="2">
    <source>
        <dbReference type="ARBA" id="ARBA00008711"/>
    </source>
</evidence>
<dbReference type="GO" id="GO:0032259">
    <property type="term" value="P:methylation"/>
    <property type="evidence" value="ECO:0007669"/>
    <property type="project" value="UniProtKB-KW"/>
</dbReference>
<dbReference type="GO" id="GO:0003908">
    <property type="term" value="F:methylated-DNA-[protein]-cysteine S-methyltransferase activity"/>
    <property type="evidence" value="ECO:0007669"/>
    <property type="project" value="UniProtKB-UniRule"/>
</dbReference>
<comment type="miscellaneous">
    <text evidence="9">This enzyme catalyzes only one turnover and therefore is not strictly catalytic. According to one definition, an enzyme is a biocatalyst that acts repeatedly and over many reaction cycles.</text>
</comment>
<dbReference type="Gene3D" id="1.10.10.10">
    <property type="entry name" value="Winged helix-like DNA-binding domain superfamily/Winged helix DNA-binding domain"/>
    <property type="match status" value="1"/>
</dbReference>
<keyword evidence="13" id="KW-1185">Reference proteome</keyword>
<proteinExistence type="inferred from homology"/>
<dbReference type="AlphaFoldDB" id="A0A6I2M5P2"/>
<evidence type="ECO:0000256" key="9">
    <source>
        <dbReference type="HAMAP-Rule" id="MF_00772"/>
    </source>
</evidence>
<dbReference type="PANTHER" id="PTHR10815">
    <property type="entry name" value="METHYLATED-DNA--PROTEIN-CYSTEINE METHYLTRANSFERASE"/>
    <property type="match status" value="1"/>
</dbReference>
<accession>A0A6I2M5P2</accession>
<feature type="domain" description="Methylguanine DNA methyltransferase ribonuclease-like" evidence="11">
    <location>
        <begin position="4"/>
        <end position="74"/>
    </location>
</feature>
<comment type="caution">
    <text evidence="12">The sequence shown here is derived from an EMBL/GenBank/DDBJ whole genome shotgun (WGS) entry which is preliminary data.</text>
</comment>
<dbReference type="Pfam" id="PF01035">
    <property type="entry name" value="DNA_binding_1"/>
    <property type="match status" value="1"/>
</dbReference>
<evidence type="ECO:0000256" key="1">
    <source>
        <dbReference type="ARBA" id="ARBA00001286"/>
    </source>
</evidence>
<dbReference type="Proteomes" id="UP000441585">
    <property type="component" value="Unassembled WGS sequence"/>
</dbReference>
<dbReference type="RefSeq" id="WP_154318092.1">
    <property type="nucleotide sequence ID" value="NZ_CAJGAA010000001.1"/>
</dbReference>
<dbReference type="EMBL" id="WKKF01000001">
    <property type="protein sequence ID" value="MRX53249.1"/>
    <property type="molecule type" value="Genomic_DNA"/>
</dbReference>
<keyword evidence="5 9" id="KW-0808">Transferase</keyword>
<dbReference type="PROSITE" id="PS00374">
    <property type="entry name" value="MGMT"/>
    <property type="match status" value="1"/>
</dbReference>
<comment type="subcellular location">
    <subcellularLocation>
        <location evidence="9">Cytoplasm</location>
    </subcellularLocation>
</comment>
<sequence>MHSYTAVHTPIGKVIVTADDHFITRVFLIEEQFEEHLLKHPMQQSDEHHLLKEAKKQLSEYFEGGRTSFQLPFKQEGTAFQEQVWSALSEIPFGESRTYLDVAVKIGNPKAVRAVGQANKKNSLPIFIPCHRVIGAKGMLTGYAGTKTDLKAVLLDLEKISYHS</sequence>
<comment type="catalytic activity">
    <reaction evidence="8 9">
        <text>a 6-O-methyl-2'-deoxyguanosine in DNA + L-cysteinyl-[protein] = S-methyl-L-cysteinyl-[protein] + a 2'-deoxyguanosine in DNA</text>
        <dbReference type="Rhea" id="RHEA:24000"/>
        <dbReference type="Rhea" id="RHEA-COMP:10131"/>
        <dbReference type="Rhea" id="RHEA-COMP:10132"/>
        <dbReference type="Rhea" id="RHEA-COMP:11367"/>
        <dbReference type="Rhea" id="RHEA-COMP:11368"/>
        <dbReference type="ChEBI" id="CHEBI:29950"/>
        <dbReference type="ChEBI" id="CHEBI:82612"/>
        <dbReference type="ChEBI" id="CHEBI:85445"/>
        <dbReference type="ChEBI" id="CHEBI:85448"/>
        <dbReference type="EC" id="2.1.1.63"/>
    </reaction>
</comment>
<dbReference type="InterPro" id="IPR008332">
    <property type="entry name" value="MethylG_MeTrfase_N"/>
</dbReference>
<dbReference type="FunFam" id="1.10.10.10:FF:000214">
    <property type="entry name" value="Methylated-DNA--protein-cysteine methyltransferase"/>
    <property type="match status" value="1"/>
</dbReference>
<evidence type="ECO:0000313" key="12">
    <source>
        <dbReference type="EMBL" id="MRX53249.1"/>
    </source>
</evidence>
<evidence type="ECO:0000256" key="8">
    <source>
        <dbReference type="ARBA" id="ARBA00049348"/>
    </source>
</evidence>
<feature type="active site" description="Nucleophile; methyl group acceptor" evidence="9">
    <location>
        <position position="130"/>
    </location>
</feature>
<evidence type="ECO:0000259" key="11">
    <source>
        <dbReference type="Pfam" id="PF02870"/>
    </source>
</evidence>
<evidence type="ECO:0000256" key="3">
    <source>
        <dbReference type="ARBA" id="ARBA00022490"/>
    </source>
</evidence>
<dbReference type="InterPro" id="IPR001497">
    <property type="entry name" value="MethylDNA_cys_MeTrfase_AS"/>
</dbReference>
<reference evidence="12 13" key="1">
    <citation type="submission" date="2019-11" db="EMBL/GenBank/DDBJ databases">
        <title>Bacillus idriensis genome.</title>
        <authorList>
            <person name="Konopka E.N."/>
            <person name="Newman J.D."/>
        </authorList>
    </citation>
    <scope>NUCLEOTIDE SEQUENCE [LARGE SCALE GENOMIC DNA]</scope>
    <source>
        <strain evidence="12 13">DSM 19097</strain>
    </source>
</reference>
<dbReference type="GO" id="GO:0006307">
    <property type="term" value="P:DNA alkylation repair"/>
    <property type="evidence" value="ECO:0007669"/>
    <property type="project" value="UniProtKB-UniRule"/>
</dbReference>
<evidence type="ECO:0000256" key="4">
    <source>
        <dbReference type="ARBA" id="ARBA00022603"/>
    </source>
</evidence>
<comment type="catalytic activity">
    <reaction evidence="1 9">
        <text>a 4-O-methyl-thymidine in DNA + L-cysteinyl-[protein] = a thymidine in DNA + S-methyl-L-cysteinyl-[protein]</text>
        <dbReference type="Rhea" id="RHEA:53428"/>
        <dbReference type="Rhea" id="RHEA-COMP:10131"/>
        <dbReference type="Rhea" id="RHEA-COMP:10132"/>
        <dbReference type="Rhea" id="RHEA-COMP:13555"/>
        <dbReference type="Rhea" id="RHEA-COMP:13556"/>
        <dbReference type="ChEBI" id="CHEBI:29950"/>
        <dbReference type="ChEBI" id="CHEBI:82612"/>
        <dbReference type="ChEBI" id="CHEBI:137386"/>
        <dbReference type="ChEBI" id="CHEBI:137387"/>
        <dbReference type="EC" id="2.1.1.63"/>
    </reaction>
</comment>
<dbReference type="CDD" id="cd06445">
    <property type="entry name" value="ATase"/>
    <property type="match status" value="1"/>
</dbReference>
<dbReference type="SUPFAM" id="SSF46767">
    <property type="entry name" value="Methylated DNA-protein cysteine methyltransferase, C-terminal domain"/>
    <property type="match status" value="1"/>
</dbReference>
<dbReference type="EC" id="2.1.1.63" evidence="9"/>
<gene>
    <name evidence="12" type="ORF">GJU41_04645</name>
</gene>